<dbReference type="Pfam" id="PF00080">
    <property type="entry name" value="Sod_Cu"/>
    <property type="match status" value="1"/>
</dbReference>
<reference evidence="4 5" key="1">
    <citation type="submission" date="2019-12" db="EMBL/GenBank/DDBJ databases">
        <title>Genomic-based taxomic classification of the family Erythrobacteraceae.</title>
        <authorList>
            <person name="Xu L."/>
        </authorList>
    </citation>
    <scope>NUCLEOTIDE SEQUENCE [LARGE SCALE GENOMIC DNA]</scope>
    <source>
        <strain evidence="4 5">MCCC 1K01500</strain>
    </source>
</reference>
<dbReference type="Proteomes" id="UP000433652">
    <property type="component" value="Unassembled WGS sequence"/>
</dbReference>
<protein>
    <submittedName>
        <fullName evidence="4">Superoxide dismutase family protein</fullName>
    </submittedName>
</protein>
<comment type="caution">
    <text evidence="4">The sequence shown here is derived from an EMBL/GenBank/DDBJ whole genome shotgun (WGS) entry which is preliminary data.</text>
</comment>
<dbReference type="EMBL" id="WTYM01000059">
    <property type="protein sequence ID" value="MXO61082.1"/>
    <property type="molecule type" value="Genomic_DNA"/>
</dbReference>
<dbReference type="GO" id="GO:0005507">
    <property type="term" value="F:copper ion binding"/>
    <property type="evidence" value="ECO:0007669"/>
    <property type="project" value="InterPro"/>
</dbReference>
<dbReference type="InterPro" id="IPR001424">
    <property type="entry name" value="SOD_Cu_Zn_dom"/>
</dbReference>
<dbReference type="Gene3D" id="2.60.40.200">
    <property type="entry name" value="Superoxide dismutase, copper/zinc binding domain"/>
    <property type="match status" value="1"/>
</dbReference>
<evidence type="ECO:0000313" key="5">
    <source>
        <dbReference type="Proteomes" id="UP000433652"/>
    </source>
</evidence>
<dbReference type="SUPFAM" id="SSF49329">
    <property type="entry name" value="Cu,Zn superoxide dismutase-like"/>
    <property type="match status" value="1"/>
</dbReference>
<comment type="similarity">
    <text evidence="1">Belongs to the Cu-Zn superoxide dismutase family.</text>
</comment>
<evidence type="ECO:0000256" key="1">
    <source>
        <dbReference type="ARBA" id="ARBA00010457"/>
    </source>
</evidence>
<sequence>MQEIAMPATRLLAIAALGLAVTGCESIQEVPTERIGSATLHFANGLPAGTAQLYGNGTQVSISIALAGFSPGVHGIHLHMIGKCDAPDFTSAGGHLNPGGKQHGTSNPAGSHMGDLPNVTIGDQGAGTVSATLMGSRAEILADIFDGDGSAIVVHAGPDDYKTDPSGNSGARVACGVFTAS</sequence>
<keyword evidence="5" id="KW-1185">Reference proteome</keyword>
<gene>
    <name evidence="4" type="ORF">GRI89_16180</name>
</gene>
<dbReference type="CDD" id="cd00305">
    <property type="entry name" value="Cu-Zn_Superoxide_Dismutase"/>
    <property type="match status" value="1"/>
</dbReference>
<organism evidence="4 5">
    <name type="scientific">Croceibacterium salegens</name>
    <dbReference type="NCBI Taxonomy" id="1737568"/>
    <lineage>
        <taxon>Bacteria</taxon>
        <taxon>Pseudomonadati</taxon>
        <taxon>Pseudomonadota</taxon>
        <taxon>Alphaproteobacteria</taxon>
        <taxon>Sphingomonadales</taxon>
        <taxon>Erythrobacteraceae</taxon>
        <taxon>Croceibacterium</taxon>
    </lineage>
</organism>
<proteinExistence type="inferred from homology"/>
<dbReference type="InterPro" id="IPR024134">
    <property type="entry name" value="SOD_Cu/Zn_/chaperone"/>
</dbReference>
<dbReference type="InterPro" id="IPR036423">
    <property type="entry name" value="SOD-like_Cu/Zn_dom_sf"/>
</dbReference>
<evidence type="ECO:0000259" key="3">
    <source>
        <dbReference type="Pfam" id="PF00080"/>
    </source>
</evidence>
<dbReference type="AlphaFoldDB" id="A0A6I4T312"/>
<dbReference type="GO" id="GO:0006801">
    <property type="term" value="P:superoxide metabolic process"/>
    <property type="evidence" value="ECO:0007669"/>
    <property type="project" value="InterPro"/>
</dbReference>
<feature type="region of interest" description="Disordered" evidence="2">
    <location>
        <begin position="92"/>
        <end position="121"/>
    </location>
</feature>
<accession>A0A6I4T312</accession>
<feature type="domain" description="Superoxide dismutase copper/zinc binding" evidence="3">
    <location>
        <begin position="49"/>
        <end position="177"/>
    </location>
</feature>
<dbReference type="OrthoDB" id="5431326at2"/>
<evidence type="ECO:0000313" key="4">
    <source>
        <dbReference type="EMBL" id="MXO61082.1"/>
    </source>
</evidence>
<evidence type="ECO:0000256" key="2">
    <source>
        <dbReference type="SAM" id="MobiDB-lite"/>
    </source>
</evidence>
<name>A0A6I4T312_9SPHN</name>
<dbReference type="PANTHER" id="PTHR10003">
    <property type="entry name" value="SUPEROXIDE DISMUTASE CU-ZN -RELATED"/>
    <property type="match status" value="1"/>
</dbReference>